<evidence type="ECO:0000256" key="5">
    <source>
        <dbReference type="ARBA" id="ARBA00022806"/>
    </source>
</evidence>
<evidence type="ECO:0000256" key="6">
    <source>
        <dbReference type="ARBA" id="ARBA00022839"/>
    </source>
</evidence>
<keyword evidence="5" id="KW-0347">Helicase</keyword>
<evidence type="ECO:0000313" key="13">
    <source>
        <dbReference type="Proteomes" id="UP001183176"/>
    </source>
</evidence>
<reference evidence="13" key="1">
    <citation type="submission" date="2023-07" db="EMBL/GenBank/DDBJ databases">
        <title>30 novel species of actinomycetes from the DSMZ collection.</title>
        <authorList>
            <person name="Nouioui I."/>
        </authorList>
    </citation>
    <scope>NUCLEOTIDE SEQUENCE [LARGE SCALE GENOMIC DNA]</scope>
    <source>
        <strain evidence="13">DSM 44399</strain>
    </source>
</reference>
<evidence type="ECO:0000313" key="12">
    <source>
        <dbReference type="EMBL" id="MDT0262483.1"/>
    </source>
</evidence>
<keyword evidence="3" id="KW-0227">DNA damage</keyword>
<evidence type="ECO:0000256" key="9">
    <source>
        <dbReference type="ARBA" id="ARBA00023204"/>
    </source>
</evidence>
<name>A0ABU2JCN2_9ACTN</name>
<keyword evidence="6 12" id="KW-0269">Exonuclease</keyword>
<dbReference type="Gene3D" id="3.90.320.10">
    <property type="match status" value="1"/>
</dbReference>
<dbReference type="GO" id="GO:0004527">
    <property type="term" value="F:exonuclease activity"/>
    <property type="evidence" value="ECO:0007669"/>
    <property type="project" value="UniProtKB-KW"/>
</dbReference>
<dbReference type="PANTHER" id="PTHR11070:SF23">
    <property type="entry name" value="RECBCD ENZYME SUBUNIT RECB"/>
    <property type="match status" value="1"/>
</dbReference>
<dbReference type="InterPro" id="IPR011335">
    <property type="entry name" value="Restrct_endonuc-II-like"/>
</dbReference>
<protein>
    <submittedName>
        <fullName evidence="12">3'-5' exonuclease</fullName>
    </submittedName>
</protein>
<dbReference type="InterPro" id="IPR011604">
    <property type="entry name" value="PDDEXK-like_dom_sf"/>
</dbReference>
<keyword evidence="13" id="KW-1185">Reference proteome</keyword>
<dbReference type="SUPFAM" id="SSF52980">
    <property type="entry name" value="Restriction endonuclease-like"/>
    <property type="match status" value="1"/>
</dbReference>
<evidence type="ECO:0000256" key="2">
    <source>
        <dbReference type="ARBA" id="ARBA00022741"/>
    </source>
</evidence>
<evidence type="ECO:0000256" key="7">
    <source>
        <dbReference type="ARBA" id="ARBA00022840"/>
    </source>
</evidence>
<proteinExistence type="predicted"/>
<sequence>MADVARTVVELLDTGIELTPRADARATVGPRPLRPGDIAIVVDTNHQIDLLHDALLSAGVPSVQRKTSSVFKTIAGNDWIVLLDAIAQPQRSNLLRRLAISSFVGWSAADLDTADLDTLGLRVRRWLRVFDERGVAALFEAVSRDQQLPRRMLSEIDGERRLTDLRHVSEALHAEATTGQLGLAALLDWLRRRVRESASDSTIERSRRLDSDAAAVQLVTVWTSKGLEFPVVLVPFEWDRYDRPDAVPLFHDEHGHRIRYVGGNGPGYDEAVQSALSETRGEQLRLLYVAVTRAQARVVAWWAPTKKNTEISPLHRLLFTADPAIGVPEQVPPYPEERAARTMLELAAPDQLAIAAFHPGAVTQWRAPAQESTTLTAATFGRSVDIDWRRTSYSALTSGVHDASPPVTSEPELTEKDDEPDTSAPLAGGGEALRAFVSPMNALPGGPAFGTLVHAVFEATDTGVSDLQAEITGHVAAELAKAGMRGIGVAELTDALLPSLATPLGPLADNCALTDIAVTDRLAELDFELPLRGGDQPNGVTALREIAALLRQYLSAEDPMRAYAALLEDPVVADGLLRGYLTGSIDAVLRVGEGDTQRFVIVDYKTNRLGEPDEPISAWDYRPDALAEAMLHAHYPLQALLYAVALHRFLRWRLPHYDPNQHLGGVLYLFLRGMVGPDVTGDDGAIPGVFQWHPPAKLVTALSDLLATGTSS</sequence>
<dbReference type="Gene3D" id="3.40.50.300">
    <property type="entry name" value="P-loop containing nucleotide triphosphate hydrolases"/>
    <property type="match status" value="1"/>
</dbReference>
<feature type="region of interest" description="Disordered" evidence="10">
    <location>
        <begin position="397"/>
        <end position="425"/>
    </location>
</feature>
<keyword evidence="9" id="KW-0234">DNA repair</keyword>
<dbReference type="Pfam" id="PF12705">
    <property type="entry name" value="PDDEXK_1"/>
    <property type="match status" value="1"/>
</dbReference>
<keyword evidence="4" id="KW-0378">Hydrolase</keyword>
<dbReference type="PANTHER" id="PTHR11070">
    <property type="entry name" value="UVRD / RECB / PCRA DNA HELICASE FAMILY MEMBER"/>
    <property type="match status" value="1"/>
</dbReference>
<dbReference type="Pfam" id="PF13361">
    <property type="entry name" value="UvrD_C"/>
    <property type="match status" value="1"/>
</dbReference>
<dbReference type="InterPro" id="IPR038726">
    <property type="entry name" value="PDDEXK_AddAB-type"/>
</dbReference>
<dbReference type="Gene3D" id="1.10.486.10">
    <property type="entry name" value="PCRA, domain 4"/>
    <property type="match status" value="1"/>
</dbReference>
<dbReference type="InterPro" id="IPR000212">
    <property type="entry name" value="DNA_helicase_UvrD/REP"/>
</dbReference>
<organism evidence="12 13">
    <name type="scientific">Jatrophihabitans lederbergiae</name>
    <dbReference type="NCBI Taxonomy" id="3075547"/>
    <lineage>
        <taxon>Bacteria</taxon>
        <taxon>Bacillati</taxon>
        <taxon>Actinomycetota</taxon>
        <taxon>Actinomycetes</taxon>
        <taxon>Jatrophihabitantales</taxon>
        <taxon>Jatrophihabitantaceae</taxon>
        <taxon>Jatrophihabitans</taxon>
    </lineage>
</organism>
<comment type="caution">
    <text evidence="12">The sequence shown here is derived from an EMBL/GenBank/DDBJ whole genome shotgun (WGS) entry which is preliminary data.</text>
</comment>
<dbReference type="SUPFAM" id="SSF52540">
    <property type="entry name" value="P-loop containing nucleoside triphosphate hydrolases"/>
    <property type="match status" value="1"/>
</dbReference>
<evidence type="ECO:0000259" key="11">
    <source>
        <dbReference type="PROSITE" id="PS51217"/>
    </source>
</evidence>
<feature type="domain" description="UvrD-like helicase C-terminal" evidence="11">
    <location>
        <begin position="1"/>
        <end position="226"/>
    </location>
</feature>
<gene>
    <name evidence="12" type="ORF">RM423_13880</name>
</gene>
<dbReference type="PROSITE" id="PS51217">
    <property type="entry name" value="UVRD_HELICASE_CTER"/>
    <property type="match status" value="1"/>
</dbReference>
<keyword evidence="2" id="KW-0547">Nucleotide-binding</keyword>
<keyword evidence="1" id="KW-0540">Nuclease</keyword>
<evidence type="ECO:0000256" key="8">
    <source>
        <dbReference type="ARBA" id="ARBA00023125"/>
    </source>
</evidence>
<dbReference type="Proteomes" id="UP001183176">
    <property type="component" value="Unassembled WGS sequence"/>
</dbReference>
<dbReference type="InterPro" id="IPR014017">
    <property type="entry name" value="DNA_helicase_UvrD-like_C"/>
</dbReference>
<evidence type="ECO:0000256" key="1">
    <source>
        <dbReference type="ARBA" id="ARBA00022722"/>
    </source>
</evidence>
<evidence type="ECO:0000256" key="10">
    <source>
        <dbReference type="SAM" id="MobiDB-lite"/>
    </source>
</evidence>
<keyword evidence="8" id="KW-0238">DNA-binding</keyword>
<keyword evidence="7" id="KW-0067">ATP-binding</keyword>
<accession>A0ABU2JCN2</accession>
<dbReference type="EMBL" id="JAVREH010000018">
    <property type="protein sequence ID" value="MDT0262483.1"/>
    <property type="molecule type" value="Genomic_DNA"/>
</dbReference>
<evidence type="ECO:0000256" key="4">
    <source>
        <dbReference type="ARBA" id="ARBA00022801"/>
    </source>
</evidence>
<dbReference type="CDD" id="cd22352">
    <property type="entry name" value="RecB_C-like"/>
    <property type="match status" value="1"/>
</dbReference>
<evidence type="ECO:0000256" key="3">
    <source>
        <dbReference type="ARBA" id="ARBA00022763"/>
    </source>
</evidence>
<dbReference type="InterPro" id="IPR027417">
    <property type="entry name" value="P-loop_NTPase"/>
</dbReference>